<keyword evidence="2" id="KW-0812">Transmembrane</keyword>
<evidence type="ECO:0000256" key="3">
    <source>
        <dbReference type="ARBA" id="ARBA00022729"/>
    </source>
</evidence>
<evidence type="ECO:0000256" key="5">
    <source>
        <dbReference type="ARBA" id="ARBA00022989"/>
    </source>
</evidence>
<dbReference type="PANTHER" id="PTHR11884:SF1">
    <property type="entry name" value="GOLGI APPARATUS PROTEIN 1"/>
    <property type="match status" value="1"/>
</dbReference>
<dbReference type="AlphaFoldDB" id="A0A0D2MW52"/>
<dbReference type="KEGG" id="mng:MNEG_9425"/>
<keyword evidence="6" id="KW-0472">Membrane</keyword>
<proteinExistence type="predicted"/>
<dbReference type="InterPro" id="IPR017873">
    <property type="entry name" value="Cys-rich_GLG1_repeat_euk"/>
</dbReference>
<evidence type="ECO:0000256" key="4">
    <source>
        <dbReference type="ARBA" id="ARBA00022737"/>
    </source>
</evidence>
<dbReference type="PROSITE" id="PS51289">
    <property type="entry name" value="GLG1_C_RICH"/>
    <property type="match status" value="1"/>
</dbReference>
<keyword evidence="4" id="KW-0677">Repeat</keyword>
<keyword evidence="5" id="KW-1133">Transmembrane helix</keyword>
<name>A0A0D2MW52_9CHLO</name>
<dbReference type="GO" id="GO:0000139">
    <property type="term" value="C:Golgi membrane"/>
    <property type="evidence" value="ECO:0007669"/>
    <property type="project" value="InterPro"/>
</dbReference>
<keyword evidence="7" id="KW-0325">Glycoprotein</keyword>
<dbReference type="PANTHER" id="PTHR11884">
    <property type="entry name" value="SELECTIN LIGAND RELATED"/>
    <property type="match status" value="1"/>
</dbReference>
<reference evidence="8 9" key="1">
    <citation type="journal article" date="2013" name="BMC Genomics">
        <title>Reconstruction of the lipid metabolism for the microalga Monoraphidium neglectum from its genome sequence reveals characteristics suitable for biofuel production.</title>
        <authorList>
            <person name="Bogen C."/>
            <person name="Al-Dilaimi A."/>
            <person name="Albersmeier A."/>
            <person name="Wichmann J."/>
            <person name="Grundmann M."/>
            <person name="Rupp O."/>
            <person name="Lauersen K.J."/>
            <person name="Blifernez-Klassen O."/>
            <person name="Kalinowski J."/>
            <person name="Goesmann A."/>
            <person name="Mussgnug J.H."/>
            <person name="Kruse O."/>
        </authorList>
    </citation>
    <scope>NUCLEOTIDE SEQUENCE [LARGE SCALE GENOMIC DNA]</scope>
    <source>
        <strain evidence="8 9">SAG 48.87</strain>
    </source>
</reference>
<evidence type="ECO:0000256" key="2">
    <source>
        <dbReference type="ARBA" id="ARBA00022692"/>
    </source>
</evidence>
<evidence type="ECO:0000313" key="8">
    <source>
        <dbReference type="EMBL" id="KIY98535.1"/>
    </source>
</evidence>
<protein>
    <submittedName>
        <fullName evidence="8">Golgi apparatus protein</fullName>
    </submittedName>
</protein>
<dbReference type="Pfam" id="PF00839">
    <property type="entry name" value="Cys_rich_FGFR"/>
    <property type="match status" value="3"/>
</dbReference>
<dbReference type="OrthoDB" id="2015434at2759"/>
<gene>
    <name evidence="8" type="ORF">MNEG_9425</name>
</gene>
<dbReference type="EMBL" id="KK102150">
    <property type="protein sequence ID" value="KIY98535.1"/>
    <property type="molecule type" value="Genomic_DNA"/>
</dbReference>
<dbReference type="GeneID" id="25742300"/>
<dbReference type="InterPro" id="IPR001893">
    <property type="entry name" value="Cys-rich_GLG1_repeat"/>
</dbReference>
<organism evidence="8 9">
    <name type="scientific">Monoraphidium neglectum</name>
    <dbReference type="NCBI Taxonomy" id="145388"/>
    <lineage>
        <taxon>Eukaryota</taxon>
        <taxon>Viridiplantae</taxon>
        <taxon>Chlorophyta</taxon>
        <taxon>core chlorophytes</taxon>
        <taxon>Chlorophyceae</taxon>
        <taxon>CS clade</taxon>
        <taxon>Sphaeropleales</taxon>
        <taxon>Selenastraceae</taxon>
        <taxon>Monoraphidium</taxon>
    </lineage>
</organism>
<sequence length="186" mass="21278">MMGSARVIRCLEENRKVLTQQCTAALFDHEVRMAEDIDFKYPMRKACAWEISSLCQNVPHGHARVIRCLQEHLDDEDMSRECKDEVTRDTNRAAQDYRLNWRLSKACEKDISGLCSGLCSANSNQPCGGVVLHCLTERQENITSQACNDEVFYYQLMEVNDFRNDVILAEACRADVDKYCKDVEPG</sequence>
<dbReference type="InterPro" id="IPR039728">
    <property type="entry name" value="GLG1"/>
</dbReference>
<comment type="subcellular location">
    <subcellularLocation>
        <location evidence="1">Membrane</location>
        <topology evidence="1">Single-pass type I membrane protein</topology>
    </subcellularLocation>
</comment>
<accession>A0A0D2MW52</accession>
<evidence type="ECO:0000313" key="9">
    <source>
        <dbReference type="Proteomes" id="UP000054498"/>
    </source>
</evidence>
<keyword evidence="9" id="KW-1185">Reference proteome</keyword>
<evidence type="ECO:0000256" key="1">
    <source>
        <dbReference type="ARBA" id="ARBA00004479"/>
    </source>
</evidence>
<dbReference type="Proteomes" id="UP000054498">
    <property type="component" value="Unassembled WGS sequence"/>
</dbReference>
<dbReference type="RefSeq" id="XP_013897555.1">
    <property type="nucleotide sequence ID" value="XM_014042101.1"/>
</dbReference>
<keyword evidence="3" id="KW-0732">Signal</keyword>
<evidence type="ECO:0000256" key="7">
    <source>
        <dbReference type="ARBA" id="ARBA00023180"/>
    </source>
</evidence>
<evidence type="ECO:0000256" key="6">
    <source>
        <dbReference type="ARBA" id="ARBA00023136"/>
    </source>
</evidence>